<proteinExistence type="inferred from homology"/>
<dbReference type="PANTHER" id="PTHR30353">
    <property type="entry name" value="INNER MEMBRANE PROTEIN DEDA-RELATED"/>
    <property type="match status" value="1"/>
</dbReference>
<dbReference type="Proteomes" id="UP001164706">
    <property type="component" value="Chromosome"/>
</dbReference>
<accession>A0A9E8MMN5</accession>
<feature type="region of interest" description="Disordered" evidence="8">
    <location>
        <begin position="164"/>
        <end position="197"/>
    </location>
</feature>
<dbReference type="AlphaFoldDB" id="A0A9E8MMN5"/>
<evidence type="ECO:0000256" key="1">
    <source>
        <dbReference type="ARBA" id="ARBA00004651"/>
    </source>
</evidence>
<keyword evidence="4 7" id="KW-0812">Transmembrane</keyword>
<keyword evidence="11" id="KW-1185">Reference proteome</keyword>
<evidence type="ECO:0000259" key="9">
    <source>
        <dbReference type="Pfam" id="PF09335"/>
    </source>
</evidence>
<evidence type="ECO:0000256" key="2">
    <source>
        <dbReference type="ARBA" id="ARBA00010792"/>
    </source>
</evidence>
<organism evidence="10 11">
    <name type="scientific">Microcella daejeonensis</name>
    <dbReference type="NCBI Taxonomy" id="2994971"/>
    <lineage>
        <taxon>Bacteria</taxon>
        <taxon>Bacillati</taxon>
        <taxon>Actinomycetota</taxon>
        <taxon>Actinomycetes</taxon>
        <taxon>Micrococcales</taxon>
        <taxon>Microbacteriaceae</taxon>
        <taxon>Microcella</taxon>
    </lineage>
</organism>
<evidence type="ECO:0000313" key="10">
    <source>
        <dbReference type="EMBL" id="WAB82483.1"/>
    </source>
</evidence>
<reference evidence="10" key="1">
    <citation type="submission" date="2022-11" db="EMBL/GenBank/DDBJ databases">
        <title>Description of Microcella daejonensis nov. sp, isolated from riverside soil.</title>
        <authorList>
            <person name="Molina K.M."/>
            <person name="Kim S.B."/>
        </authorList>
    </citation>
    <scope>NUCLEOTIDE SEQUENCE</scope>
    <source>
        <strain evidence="10">MMS21-STM12</strain>
    </source>
</reference>
<evidence type="ECO:0000256" key="4">
    <source>
        <dbReference type="ARBA" id="ARBA00022692"/>
    </source>
</evidence>
<sequence>MDPSPTAFGLPLPLAVGLFYLVVLLRGGATYALGRGARTGAGRTRVRARLETPRFRRAERIVERYGAPVVAVSFLTVGFQTLANLAAGALRMPLPAYLPALAIGGFAWALIWGVVGVATYEAVVALAARSPLEAGLFVALLVGALVVIEVLTVRRARRRDERAALAAASDPEPAPVVPSAGSAAAPTPALTPPRTPIRTWFRARAELLDKPPSGA</sequence>
<keyword evidence="6 7" id="KW-0472">Membrane</keyword>
<protein>
    <submittedName>
        <fullName evidence="10">VTT domain-containing protein</fullName>
    </submittedName>
</protein>
<feature type="transmembrane region" description="Helical" evidence="7">
    <location>
        <begin position="100"/>
        <end position="128"/>
    </location>
</feature>
<feature type="domain" description="VTT" evidence="9">
    <location>
        <begin position="20"/>
        <end position="116"/>
    </location>
</feature>
<keyword evidence="3 7" id="KW-1003">Cell membrane</keyword>
<dbReference type="KEGG" id="mdb:OVN18_05640"/>
<comment type="subcellular location">
    <subcellularLocation>
        <location evidence="1 7">Cell membrane</location>
        <topology evidence="1 7">Multi-pass membrane protein</topology>
    </subcellularLocation>
</comment>
<name>A0A9E8MMN5_9MICO</name>
<dbReference type="GO" id="GO:0005886">
    <property type="term" value="C:plasma membrane"/>
    <property type="evidence" value="ECO:0007669"/>
    <property type="project" value="UniProtKB-SubCell"/>
</dbReference>
<dbReference type="PANTHER" id="PTHR30353:SF0">
    <property type="entry name" value="TRANSMEMBRANE PROTEIN"/>
    <property type="match status" value="1"/>
</dbReference>
<dbReference type="RefSeq" id="WP_267782552.1">
    <property type="nucleotide sequence ID" value="NZ_CP113089.1"/>
</dbReference>
<keyword evidence="5 7" id="KW-1133">Transmembrane helix</keyword>
<feature type="transmembrane region" description="Helical" evidence="7">
    <location>
        <begin position="12"/>
        <end position="33"/>
    </location>
</feature>
<dbReference type="EMBL" id="CP113089">
    <property type="protein sequence ID" value="WAB82483.1"/>
    <property type="molecule type" value="Genomic_DNA"/>
</dbReference>
<gene>
    <name evidence="10" type="ORF">OVN18_05640</name>
</gene>
<evidence type="ECO:0000313" key="11">
    <source>
        <dbReference type="Proteomes" id="UP001164706"/>
    </source>
</evidence>
<dbReference type="InterPro" id="IPR032816">
    <property type="entry name" value="VTT_dom"/>
</dbReference>
<evidence type="ECO:0000256" key="6">
    <source>
        <dbReference type="ARBA" id="ARBA00023136"/>
    </source>
</evidence>
<comment type="similarity">
    <text evidence="2 7">Belongs to the DedA family.</text>
</comment>
<feature type="transmembrane region" description="Helical" evidence="7">
    <location>
        <begin position="134"/>
        <end position="153"/>
    </location>
</feature>
<evidence type="ECO:0000256" key="3">
    <source>
        <dbReference type="ARBA" id="ARBA00022475"/>
    </source>
</evidence>
<dbReference type="InterPro" id="IPR032818">
    <property type="entry name" value="DedA-like"/>
</dbReference>
<feature type="compositionally biased region" description="Low complexity" evidence="8">
    <location>
        <begin position="177"/>
        <end position="188"/>
    </location>
</feature>
<dbReference type="Pfam" id="PF09335">
    <property type="entry name" value="VTT_dom"/>
    <property type="match status" value="1"/>
</dbReference>
<evidence type="ECO:0000256" key="5">
    <source>
        <dbReference type="ARBA" id="ARBA00022989"/>
    </source>
</evidence>
<comment type="caution">
    <text evidence="7">Lacks conserved residue(s) required for the propagation of feature annotation.</text>
</comment>
<evidence type="ECO:0000256" key="7">
    <source>
        <dbReference type="RuleBase" id="RU367016"/>
    </source>
</evidence>
<evidence type="ECO:0000256" key="8">
    <source>
        <dbReference type="SAM" id="MobiDB-lite"/>
    </source>
</evidence>